<dbReference type="AlphaFoldDB" id="A0A0D9XP96"/>
<proteinExistence type="predicted"/>
<evidence type="ECO:0000256" key="1">
    <source>
        <dbReference type="SAM" id="MobiDB-lite"/>
    </source>
</evidence>
<dbReference type="Gramene" id="LPERR11G03200.1">
    <property type="protein sequence ID" value="LPERR11G03200.1"/>
    <property type="gene ID" value="LPERR11G03200"/>
</dbReference>
<name>A0A0D9XP96_9ORYZ</name>
<protein>
    <submittedName>
        <fullName evidence="2">Uncharacterized protein</fullName>
    </submittedName>
</protein>
<reference evidence="2" key="3">
    <citation type="submission" date="2015-04" db="UniProtKB">
        <authorList>
            <consortium name="EnsemblPlants"/>
        </authorList>
    </citation>
    <scope>IDENTIFICATION</scope>
</reference>
<dbReference type="Proteomes" id="UP000032180">
    <property type="component" value="Chromosome 11"/>
</dbReference>
<organism evidence="2 3">
    <name type="scientific">Leersia perrieri</name>
    <dbReference type="NCBI Taxonomy" id="77586"/>
    <lineage>
        <taxon>Eukaryota</taxon>
        <taxon>Viridiplantae</taxon>
        <taxon>Streptophyta</taxon>
        <taxon>Embryophyta</taxon>
        <taxon>Tracheophyta</taxon>
        <taxon>Spermatophyta</taxon>
        <taxon>Magnoliopsida</taxon>
        <taxon>Liliopsida</taxon>
        <taxon>Poales</taxon>
        <taxon>Poaceae</taxon>
        <taxon>BOP clade</taxon>
        <taxon>Oryzoideae</taxon>
        <taxon>Oryzeae</taxon>
        <taxon>Oryzinae</taxon>
        <taxon>Leersia</taxon>
    </lineage>
</organism>
<dbReference type="HOGENOM" id="CLU_1285081_0_0_1"/>
<reference evidence="2 3" key="1">
    <citation type="submission" date="2012-08" db="EMBL/GenBank/DDBJ databases">
        <title>Oryza genome evolution.</title>
        <authorList>
            <person name="Wing R.A."/>
        </authorList>
    </citation>
    <scope>NUCLEOTIDE SEQUENCE</scope>
</reference>
<sequence length="256" mass="27068">MAGGSSSTPPPSVIYPYHCFSGHFPAPVDIYNLNGVVIKAYGMGARGELLVTASGGPPGNGAAWTTVVAEPGQWFYGTWSEQSGGYIMINSAEVAGVTNGIVAQSSNTGTGVYLPEPRVHTVQKVQQPTSLVPKTAKRDMKAPTKAGGKHRNPIPKTSTTDADNGKEIQMSYAAAVKGGPSNAARIMETADPSHATVKAGQSQMGQRFQRRNKAAMAATVTVKTPVPEKEKEKDQATTPMVNDIPELALLPEEWVY</sequence>
<evidence type="ECO:0000313" key="3">
    <source>
        <dbReference type="Proteomes" id="UP000032180"/>
    </source>
</evidence>
<evidence type="ECO:0000313" key="2">
    <source>
        <dbReference type="EnsemblPlants" id="LPERR11G03200.1"/>
    </source>
</evidence>
<reference evidence="3" key="2">
    <citation type="submission" date="2013-12" db="EMBL/GenBank/DDBJ databases">
        <authorList>
            <person name="Yu Y."/>
            <person name="Lee S."/>
            <person name="de Baynast K."/>
            <person name="Wissotski M."/>
            <person name="Liu L."/>
            <person name="Talag J."/>
            <person name="Goicoechea J."/>
            <person name="Angelova A."/>
            <person name="Jetty R."/>
            <person name="Kudrna D."/>
            <person name="Golser W."/>
            <person name="Rivera L."/>
            <person name="Zhang J."/>
            <person name="Wing R."/>
        </authorList>
    </citation>
    <scope>NUCLEOTIDE SEQUENCE</scope>
</reference>
<keyword evidence="3" id="KW-1185">Reference proteome</keyword>
<dbReference type="EnsemblPlants" id="LPERR11G03200.1">
    <property type="protein sequence ID" value="LPERR11G03200.1"/>
    <property type="gene ID" value="LPERR11G03200"/>
</dbReference>
<accession>A0A0D9XP96</accession>
<feature type="region of interest" description="Disordered" evidence="1">
    <location>
        <begin position="133"/>
        <end position="163"/>
    </location>
</feature>